<dbReference type="GO" id="GO:0042742">
    <property type="term" value="P:defense response to bacterium"/>
    <property type="evidence" value="ECO:0007669"/>
    <property type="project" value="UniProtKB-ARBA"/>
</dbReference>
<dbReference type="Proteomes" id="UP000636709">
    <property type="component" value="Unassembled WGS sequence"/>
</dbReference>
<evidence type="ECO:0000256" key="2">
    <source>
        <dbReference type="ARBA" id="ARBA00022614"/>
    </source>
</evidence>
<dbReference type="Gene3D" id="1.10.10.10">
    <property type="entry name" value="Winged helix-like DNA-binding domain superfamily/Winged helix DNA-binding domain"/>
    <property type="match status" value="1"/>
</dbReference>
<comment type="caution">
    <text evidence="11">The sequence shown here is derived from an EMBL/GenBank/DDBJ whole genome shotgun (WGS) entry which is preliminary data.</text>
</comment>
<protein>
    <recommendedName>
        <fullName evidence="13">AAA+ ATPase domain-containing protein</fullName>
    </recommendedName>
</protein>
<evidence type="ECO:0000256" key="4">
    <source>
        <dbReference type="ARBA" id="ARBA00022741"/>
    </source>
</evidence>
<dbReference type="OrthoDB" id="693948at2759"/>
<evidence type="ECO:0000313" key="12">
    <source>
        <dbReference type="Proteomes" id="UP000636709"/>
    </source>
</evidence>
<evidence type="ECO:0000256" key="5">
    <source>
        <dbReference type="ARBA" id="ARBA00022821"/>
    </source>
</evidence>
<dbReference type="SUPFAM" id="SSF52058">
    <property type="entry name" value="L domain-like"/>
    <property type="match status" value="1"/>
</dbReference>
<accession>A0A835E5F9</accession>
<evidence type="ECO:0000259" key="10">
    <source>
        <dbReference type="Pfam" id="PF23598"/>
    </source>
</evidence>
<dbReference type="InterPro" id="IPR027417">
    <property type="entry name" value="P-loop_NTPase"/>
</dbReference>
<dbReference type="InterPro" id="IPR032675">
    <property type="entry name" value="LRR_dom_sf"/>
</dbReference>
<dbReference type="InterPro" id="IPR058922">
    <property type="entry name" value="WHD_DRP"/>
</dbReference>
<dbReference type="InterPro" id="IPR038005">
    <property type="entry name" value="RX-like_CC"/>
</dbReference>
<dbReference type="EMBL" id="JACEFO010002268">
    <property type="protein sequence ID" value="KAF8669997.1"/>
    <property type="molecule type" value="Genomic_DNA"/>
</dbReference>
<feature type="domain" description="NB-ARC" evidence="7">
    <location>
        <begin position="190"/>
        <end position="354"/>
    </location>
</feature>
<dbReference type="InterPro" id="IPR044974">
    <property type="entry name" value="Disease_R_plants"/>
</dbReference>
<dbReference type="SUPFAM" id="SSF52540">
    <property type="entry name" value="P-loop containing nucleoside triphosphate hydrolases"/>
    <property type="match status" value="1"/>
</dbReference>
<dbReference type="GO" id="GO:0002758">
    <property type="term" value="P:innate immune response-activating signaling pathway"/>
    <property type="evidence" value="ECO:0007669"/>
    <property type="project" value="UniProtKB-ARBA"/>
</dbReference>
<dbReference type="InterPro" id="IPR036388">
    <property type="entry name" value="WH-like_DNA-bd_sf"/>
</dbReference>
<dbReference type="Pfam" id="PF23598">
    <property type="entry name" value="LRR_14"/>
    <property type="match status" value="1"/>
</dbReference>
<keyword evidence="2" id="KW-0433">Leucine-rich repeat</keyword>
<reference evidence="11" key="1">
    <citation type="submission" date="2020-07" db="EMBL/GenBank/DDBJ databases">
        <title>Genome sequence and genetic diversity analysis of an under-domesticated orphan crop, white fonio (Digitaria exilis).</title>
        <authorList>
            <person name="Bennetzen J.L."/>
            <person name="Chen S."/>
            <person name="Ma X."/>
            <person name="Wang X."/>
            <person name="Yssel A.E.J."/>
            <person name="Chaluvadi S.R."/>
            <person name="Johnson M."/>
            <person name="Gangashetty P."/>
            <person name="Hamidou F."/>
            <person name="Sanogo M.D."/>
            <person name="Zwaenepoel A."/>
            <person name="Wallace J."/>
            <person name="Van De Peer Y."/>
            <person name="Van Deynze A."/>
        </authorList>
    </citation>
    <scope>NUCLEOTIDE SEQUENCE</scope>
    <source>
        <tissue evidence="11">Leaves</tissue>
    </source>
</reference>
<feature type="domain" description="Disease resistance N-terminal" evidence="8">
    <location>
        <begin position="28"/>
        <end position="112"/>
    </location>
</feature>
<evidence type="ECO:0000256" key="1">
    <source>
        <dbReference type="ARBA" id="ARBA00008894"/>
    </source>
</evidence>
<keyword evidence="6" id="KW-0175">Coiled coil</keyword>
<dbReference type="PANTHER" id="PTHR23155">
    <property type="entry name" value="DISEASE RESISTANCE PROTEIN RP"/>
    <property type="match status" value="1"/>
</dbReference>
<keyword evidence="3" id="KW-0677">Repeat</keyword>
<dbReference type="Pfam" id="PF00931">
    <property type="entry name" value="NB-ARC"/>
    <property type="match status" value="1"/>
</dbReference>
<keyword evidence="5" id="KW-0611">Plant defense</keyword>
<dbReference type="InterPro" id="IPR042197">
    <property type="entry name" value="Apaf_helical"/>
</dbReference>
<dbReference type="GO" id="GO:0009626">
    <property type="term" value="P:plant-type hypersensitive response"/>
    <property type="evidence" value="ECO:0007669"/>
    <property type="project" value="UniProtKB-ARBA"/>
</dbReference>
<dbReference type="InterPro" id="IPR055414">
    <property type="entry name" value="LRR_R13L4/SHOC2-like"/>
</dbReference>
<organism evidence="11 12">
    <name type="scientific">Digitaria exilis</name>
    <dbReference type="NCBI Taxonomy" id="1010633"/>
    <lineage>
        <taxon>Eukaryota</taxon>
        <taxon>Viridiplantae</taxon>
        <taxon>Streptophyta</taxon>
        <taxon>Embryophyta</taxon>
        <taxon>Tracheophyta</taxon>
        <taxon>Spermatophyta</taxon>
        <taxon>Magnoliopsida</taxon>
        <taxon>Liliopsida</taxon>
        <taxon>Poales</taxon>
        <taxon>Poaceae</taxon>
        <taxon>PACMAD clade</taxon>
        <taxon>Panicoideae</taxon>
        <taxon>Panicodae</taxon>
        <taxon>Paniceae</taxon>
        <taxon>Anthephorinae</taxon>
        <taxon>Digitaria</taxon>
    </lineage>
</organism>
<keyword evidence="4" id="KW-0547">Nucleotide-binding</keyword>
<dbReference type="Pfam" id="PF23559">
    <property type="entry name" value="WHD_DRP"/>
    <property type="match status" value="1"/>
</dbReference>
<evidence type="ECO:0000313" key="11">
    <source>
        <dbReference type="EMBL" id="KAF8669997.1"/>
    </source>
</evidence>
<evidence type="ECO:0008006" key="13">
    <source>
        <dbReference type="Google" id="ProtNLM"/>
    </source>
</evidence>
<dbReference type="Pfam" id="PF18052">
    <property type="entry name" value="Rx_N"/>
    <property type="match status" value="1"/>
</dbReference>
<dbReference type="PRINTS" id="PR00364">
    <property type="entry name" value="DISEASERSIST"/>
</dbReference>
<feature type="domain" description="Disease resistance protein winged helix" evidence="9">
    <location>
        <begin position="448"/>
        <end position="519"/>
    </location>
</feature>
<sequence length="959" mass="108291">MWHPTLSRRPIYRCINTERSMQVVTGTMGSLLPKLGELLREEYRLHKGVKKDIRFLSRELTMMHAALCKVAEVPPDDLDPQLRLWAAQVRELSYDMEDIVDTFLVRVDNGGSSRGLATKIVGLLHKGRTRHQIAKEIRDIKDRVQEVADRRDRYKVDSILARSTATVDPRISALYKKATDLVGVDGARDELIRRLSSEGGDVNKALKVVSVAGPGGLGKTTLAKAVYDTLKEQFDCCAFVPLGRNPSTRKVLQDILLELNKQEQDMKLAAAALDERQLINQLIEFLKDKRYIVVLDDIWDLSTWEVVRNALEDNNCGSRIVATTRISAVAKEVGDVYNLEPLSNENSKKLFYTRIFGGEGASVVDHEDSQMDEAPDKILKKCGGVPLSIITIASLLVGKPRKEWSKVYDSIGFGSEDNRDVHNTRKILSFSYYDLPSHLKPCLLYLSLFPEDYNIEKNSLIWRWIAEGFVCEKQGVGQYEVGERYFNDLINRSMIEPTELWHNDLIVGCRVHDMVLDLIRSLSTDENFVAILDKEQDTLPESNVRRLAVQKRNIAEHNNPKASVGMPQVRSFSANTCTITVMPQLSSFRVLRVLAVESCDFTEKSYRLKHLGKLLHLRYLSLVNTPIDELPREVGSLKFLQGLDVRGTGVEELPSTVGELKQLICLRADGQTRVPAGMGNLTKLEELLLHSIDKSPSFVAELAELTEVRDLKLWFHDHELGERSQQGLVSSMCSLRKVHTVEIWCGYRPVNEWAHIGGDWEGWDPSSQLRLLSLISIFIPRVPSWMDTSRVPHLSHLHLGVELVEASDMDTLGRLPELRFLYLATARNTLLYRPAGSDDGRRPLFRNLRYFQTNMQLMFPRGAMPELLVLREFGVSVRSVADAAAAGRTGFDDVLGVGNLPLLERVHVLLYCAGARLWEVEEAEATLRRAIRMHPNSPASSVGISKFEEEEMILDDPLP</sequence>
<gene>
    <name evidence="11" type="ORF">HU200_051182</name>
</gene>
<dbReference type="InterPro" id="IPR041118">
    <property type="entry name" value="Rx_N"/>
</dbReference>
<proteinExistence type="inferred from homology"/>
<evidence type="ECO:0000259" key="7">
    <source>
        <dbReference type="Pfam" id="PF00931"/>
    </source>
</evidence>
<evidence type="ECO:0000259" key="9">
    <source>
        <dbReference type="Pfam" id="PF23559"/>
    </source>
</evidence>
<dbReference type="CDD" id="cd14798">
    <property type="entry name" value="RX-CC_like"/>
    <property type="match status" value="1"/>
</dbReference>
<dbReference type="FunFam" id="1.10.10.10:FF:000322">
    <property type="entry name" value="Probable disease resistance protein At1g63360"/>
    <property type="match status" value="1"/>
</dbReference>
<feature type="domain" description="Disease resistance R13L4/SHOC-2-like LRR" evidence="10">
    <location>
        <begin position="568"/>
        <end position="939"/>
    </location>
</feature>
<dbReference type="Gene3D" id="1.20.5.4130">
    <property type="match status" value="1"/>
</dbReference>
<comment type="similarity">
    <text evidence="1">Belongs to the disease resistance NB-LRR family.</text>
</comment>
<evidence type="ECO:0000256" key="6">
    <source>
        <dbReference type="ARBA" id="ARBA00023054"/>
    </source>
</evidence>
<dbReference type="Gene3D" id="3.80.10.10">
    <property type="entry name" value="Ribonuclease Inhibitor"/>
    <property type="match status" value="1"/>
</dbReference>
<dbReference type="InterPro" id="IPR002182">
    <property type="entry name" value="NB-ARC"/>
</dbReference>
<keyword evidence="12" id="KW-1185">Reference proteome</keyword>
<dbReference type="GO" id="GO:0043531">
    <property type="term" value="F:ADP binding"/>
    <property type="evidence" value="ECO:0007669"/>
    <property type="project" value="InterPro"/>
</dbReference>
<dbReference type="FunFam" id="3.40.50.300:FF:001091">
    <property type="entry name" value="Probable disease resistance protein At1g61300"/>
    <property type="match status" value="1"/>
</dbReference>
<evidence type="ECO:0000256" key="3">
    <source>
        <dbReference type="ARBA" id="ARBA00022737"/>
    </source>
</evidence>
<dbReference type="Gene3D" id="1.10.8.430">
    <property type="entry name" value="Helical domain of apoptotic protease-activating factors"/>
    <property type="match status" value="1"/>
</dbReference>
<dbReference type="Gene3D" id="3.40.50.300">
    <property type="entry name" value="P-loop containing nucleotide triphosphate hydrolases"/>
    <property type="match status" value="1"/>
</dbReference>
<dbReference type="AlphaFoldDB" id="A0A835E5F9"/>
<dbReference type="PANTHER" id="PTHR23155:SF1181">
    <property type="entry name" value="OS08G0170200 PROTEIN"/>
    <property type="match status" value="1"/>
</dbReference>
<evidence type="ECO:0000259" key="8">
    <source>
        <dbReference type="Pfam" id="PF18052"/>
    </source>
</evidence>
<name>A0A835E5F9_9POAL</name>